<dbReference type="RefSeq" id="WP_067484092.1">
    <property type="nucleotide sequence ID" value="NZ_JBHKUU010000012.1"/>
</dbReference>
<dbReference type="Proteomes" id="UP000078516">
    <property type="component" value="Unassembled WGS sequence"/>
</dbReference>
<gene>
    <name evidence="1" type="ORF">A6E74_08605</name>
</gene>
<keyword evidence="2" id="KW-1185">Reference proteome</keyword>
<dbReference type="EMBL" id="LWMN01000013">
    <property type="protein sequence ID" value="OAQ55539.1"/>
    <property type="molecule type" value="Genomic_DNA"/>
</dbReference>
<sequence>MGVKEVAKKQILEMEHIIDQLYEAEDLLVSLKSPALNNLNELMNDVEIRFPTQFLGRSFFPEEAQNRWHGVQLETDLGITDVQTEIRNLVTKSVEKRIEILENELRVMIYHKGEAHE</sequence>
<comment type="caution">
    <text evidence="1">The sequence shown here is derived from an EMBL/GenBank/DDBJ whole genome shotgun (WGS) entry which is preliminary data.</text>
</comment>
<accession>A0A179ERN1</accession>
<evidence type="ECO:0000313" key="1">
    <source>
        <dbReference type="EMBL" id="OAQ55539.1"/>
    </source>
</evidence>
<evidence type="ECO:0000313" key="2">
    <source>
        <dbReference type="Proteomes" id="UP000078516"/>
    </source>
</evidence>
<dbReference type="AlphaFoldDB" id="A0A179ERN1"/>
<name>A0A179ERN1_ENTTH</name>
<protein>
    <submittedName>
        <fullName evidence="1">Uncharacterized protein</fullName>
    </submittedName>
</protein>
<organism evidence="1 2">
    <name type="scientific">Enterococcus thailandicus</name>
    <dbReference type="NCBI Taxonomy" id="417368"/>
    <lineage>
        <taxon>Bacteria</taxon>
        <taxon>Bacillati</taxon>
        <taxon>Bacillota</taxon>
        <taxon>Bacilli</taxon>
        <taxon>Lactobacillales</taxon>
        <taxon>Enterococcaceae</taxon>
        <taxon>Enterococcus</taxon>
    </lineage>
</organism>
<proteinExistence type="predicted"/>
<reference evidence="1 2" key="1">
    <citation type="submission" date="2016-04" db="EMBL/GenBank/DDBJ databases">
        <title>Draft genome of an Enterococcus thailandicus strain isolated from bovine feces.</title>
        <authorList>
            <person name="Beukers A.G."/>
            <person name="Zaheer R."/>
            <person name="Goji N."/>
            <person name="Cook S.R."/>
            <person name="Amoako K."/>
            <person name="Chaves A.V."/>
            <person name="Ward M.P."/>
            <person name="Mcallister T.A."/>
        </authorList>
    </citation>
    <scope>NUCLEOTIDE SEQUENCE [LARGE SCALE GENOMIC DNA]</scope>
    <source>
        <strain evidence="1 2">F0711D 46</strain>
    </source>
</reference>